<protein>
    <submittedName>
        <fullName evidence="2">Uncharacterized protein</fullName>
    </submittedName>
</protein>
<evidence type="ECO:0000313" key="3">
    <source>
        <dbReference type="Proteomes" id="UP000181951"/>
    </source>
</evidence>
<evidence type="ECO:0000313" key="2">
    <source>
        <dbReference type="EMBL" id="SEO73882.1"/>
    </source>
</evidence>
<name>A0A1H8S5J3_9ACTN</name>
<organism evidence="2 3">
    <name type="scientific">Actinacidiphila rubida</name>
    <dbReference type="NCBI Taxonomy" id="310780"/>
    <lineage>
        <taxon>Bacteria</taxon>
        <taxon>Bacillati</taxon>
        <taxon>Actinomycetota</taxon>
        <taxon>Actinomycetes</taxon>
        <taxon>Kitasatosporales</taxon>
        <taxon>Streptomycetaceae</taxon>
        <taxon>Actinacidiphila</taxon>
    </lineage>
</organism>
<dbReference type="STRING" id="310780.SAMN05216267_103960"/>
<accession>A0A1H8S5J3</accession>
<evidence type="ECO:0000256" key="1">
    <source>
        <dbReference type="SAM" id="MobiDB-lite"/>
    </source>
</evidence>
<sequence length="101" mass="10731">MIGAVLRLHSDIEFAERSIDSLRGRLRSLTISPQAIDEPNARDLLDSAQRLALAVTARNAHLAAATAVLDGLRRREPPPAPALPAALAAGPAQPADLLRTR</sequence>
<proteinExistence type="predicted"/>
<reference evidence="2 3" key="1">
    <citation type="submission" date="2016-10" db="EMBL/GenBank/DDBJ databases">
        <authorList>
            <person name="de Groot N.N."/>
        </authorList>
    </citation>
    <scope>NUCLEOTIDE SEQUENCE [LARGE SCALE GENOMIC DNA]</scope>
    <source>
        <strain evidence="2 3">CGMCC 4.2026</strain>
    </source>
</reference>
<feature type="compositionally biased region" description="Low complexity" evidence="1">
    <location>
        <begin position="83"/>
        <end position="101"/>
    </location>
</feature>
<dbReference type="RefSeq" id="WP_069463560.1">
    <property type="nucleotide sequence ID" value="NZ_FODD01000039.1"/>
</dbReference>
<feature type="region of interest" description="Disordered" evidence="1">
    <location>
        <begin position="75"/>
        <end position="101"/>
    </location>
</feature>
<gene>
    <name evidence="2" type="ORF">SAMN05216267_103960</name>
</gene>
<dbReference type="Proteomes" id="UP000181951">
    <property type="component" value="Unassembled WGS sequence"/>
</dbReference>
<dbReference type="EMBL" id="FODD01000039">
    <property type="protein sequence ID" value="SEO73882.1"/>
    <property type="molecule type" value="Genomic_DNA"/>
</dbReference>
<keyword evidence="3" id="KW-1185">Reference proteome</keyword>
<dbReference type="AlphaFoldDB" id="A0A1H8S5J3"/>